<evidence type="ECO:0000259" key="2">
    <source>
        <dbReference type="Pfam" id="PF01476"/>
    </source>
</evidence>
<sequence>MVVLSLSVSILFHNFSALAERPQTYKYYTEVRVERGDTLWDIATEHITEEYRSINEYIREIKEINHLGATLQYGQVLTIPYYSDVKK</sequence>
<keyword evidence="4" id="KW-1185">Reference proteome</keyword>
<dbReference type="eggNOG" id="COG1388">
    <property type="taxonomic scope" value="Bacteria"/>
</dbReference>
<feature type="domain" description="LysM" evidence="2">
    <location>
        <begin position="32"/>
        <end position="80"/>
    </location>
</feature>
<dbReference type="SUPFAM" id="SSF54106">
    <property type="entry name" value="LysM domain"/>
    <property type="match status" value="1"/>
</dbReference>
<accession>C6LC95</accession>
<dbReference type="Pfam" id="PF01476">
    <property type="entry name" value="LysM"/>
    <property type="match status" value="1"/>
</dbReference>
<protein>
    <submittedName>
        <fullName evidence="3">LysM domain protein</fullName>
    </submittedName>
</protein>
<keyword evidence="1" id="KW-0732">Signal</keyword>
<proteinExistence type="predicted"/>
<dbReference type="CDD" id="cd00118">
    <property type="entry name" value="LysM"/>
    <property type="match status" value="1"/>
</dbReference>
<dbReference type="Gene3D" id="3.10.350.10">
    <property type="entry name" value="LysM domain"/>
    <property type="match status" value="1"/>
</dbReference>
<gene>
    <name evidence="3" type="ORF">BRYFOR_06242</name>
</gene>
<feature type="signal peptide" evidence="1">
    <location>
        <begin position="1"/>
        <end position="19"/>
    </location>
</feature>
<comment type="caution">
    <text evidence="3">The sequence shown here is derived from an EMBL/GenBank/DDBJ whole genome shotgun (WGS) entry which is preliminary data.</text>
</comment>
<dbReference type="InterPro" id="IPR036779">
    <property type="entry name" value="LysM_dom_sf"/>
</dbReference>
<dbReference type="EMBL" id="ACCL02000005">
    <property type="protein sequence ID" value="EET61559.1"/>
    <property type="molecule type" value="Genomic_DNA"/>
</dbReference>
<evidence type="ECO:0000313" key="3">
    <source>
        <dbReference type="EMBL" id="EET61559.1"/>
    </source>
</evidence>
<evidence type="ECO:0000313" key="4">
    <source>
        <dbReference type="Proteomes" id="UP000005561"/>
    </source>
</evidence>
<organism evidence="3 4">
    <name type="scientific">Marvinbryantia formatexigens DSM 14469</name>
    <dbReference type="NCBI Taxonomy" id="478749"/>
    <lineage>
        <taxon>Bacteria</taxon>
        <taxon>Bacillati</taxon>
        <taxon>Bacillota</taxon>
        <taxon>Clostridia</taxon>
        <taxon>Lachnospirales</taxon>
        <taxon>Lachnospiraceae</taxon>
        <taxon>Marvinbryantia</taxon>
    </lineage>
</organism>
<evidence type="ECO:0000256" key="1">
    <source>
        <dbReference type="SAM" id="SignalP"/>
    </source>
</evidence>
<dbReference type="STRING" id="168384.SAMN05660368_00208"/>
<dbReference type="AlphaFoldDB" id="C6LC95"/>
<feature type="chain" id="PRO_5039206644" evidence="1">
    <location>
        <begin position="20"/>
        <end position="87"/>
    </location>
</feature>
<reference evidence="3" key="1">
    <citation type="submission" date="2009-07" db="EMBL/GenBank/DDBJ databases">
        <authorList>
            <person name="Weinstock G."/>
            <person name="Sodergren E."/>
            <person name="Clifton S."/>
            <person name="Fulton L."/>
            <person name="Fulton B."/>
            <person name="Courtney L."/>
            <person name="Fronick C."/>
            <person name="Harrison M."/>
            <person name="Strong C."/>
            <person name="Farmer C."/>
            <person name="Delahaunty K."/>
            <person name="Markovic C."/>
            <person name="Hall O."/>
            <person name="Minx P."/>
            <person name="Tomlinson C."/>
            <person name="Mitreva M."/>
            <person name="Nelson J."/>
            <person name="Hou S."/>
            <person name="Wollam A."/>
            <person name="Pepin K.H."/>
            <person name="Johnson M."/>
            <person name="Bhonagiri V."/>
            <person name="Nash W.E."/>
            <person name="Warren W."/>
            <person name="Chinwalla A."/>
            <person name="Mardis E.R."/>
            <person name="Wilson R.K."/>
        </authorList>
    </citation>
    <scope>NUCLEOTIDE SEQUENCE [LARGE SCALE GENOMIC DNA]</scope>
    <source>
        <strain evidence="3">DSM 14469</strain>
    </source>
</reference>
<name>C6LC95_9FIRM</name>
<dbReference type="Proteomes" id="UP000005561">
    <property type="component" value="Unassembled WGS sequence"/>
</dbReference>
<dbReference type="InterPro" id="IPR018392">
    <property type="entry name" value="LysM"/>
</dbReference>